<gene>
    <name evidence="1" type="ORF">QE417_002043</name>
</gene>
<proteinExistence type="predicted"/>
<evidence type="ECO:0000313" key="2">
    <source>
        <dbReference type="Proteomes" id="UP001258315"/>
    </source>
</evidence>
<comment type="caution">
    <text evidence="1">The sequence shown here is derived from an EMBL/GenBank/DDBJ whole genome shotgun (WGS) entry which is preliminary data.</text>
</comment>
<name>A0ABU3GTS7_9SPHI</name>
<sequence length="110" mass="13196">MNLFKRQPKVKEIALKREYVFMYENFLLSTQHELYLALEKRKEVVSILKFKYRQYKYGYPNDEAGHPYMDYGLGFYGFFEVHYSPWANCLSKIVSIPSIQKVYSRIISTT</sequence>
<dbReference type="Proteomes" id="UP001258315">
    <property type="component" value="Unassembled WGS sequence"/>
</dbReference>
<dbReference type="RefSeq" id="WP_311949663.1">
    <property type="nucleotide sequence ID" value="NZ_JAVLVU010000001.1"/>
</dbReference>
<reference evidence="2" key="1">
    <citation type="submission" date="2023-07" db="EMBL/GenBank/DDBJ databases">
        <title>Functional and genomic diversity of the sorghum phyllosphere microbiome.</title>
        <authorList>
            <person name="Shade A."/>
        </authorList>
    </citation>
    <scope>NUCLEOTIDE SEQUENCE [LARGE SCALE GENOMIC DNA]</scope>
    <source>
        <strain evidence="2">SORGH_AS_0422</strain>
    </source>
</reference>
<organism evidence="1 2">
    <name type="scientific">Mucilaginibacter terrae</name>
    <dbReference type="NCBI Taxonomy" id="1955052"/>
    <lineage>
        <taxon>Bacteria</taxon>
        <taxon>Pseudomonadati</taxon>
        <taxon>Bacteroidota</taxon>
        <taxon>Sphingobacteriia</taxon>
        <taxon>Sphingobacteriales</taxon>
        <taxon>Sphingobacteriaceae</taxon>
        <taxon>Mucilaginibacter</taxon>
    </lineage>
</organism>
<dbReference type="EMBL" id="JAVLVU010000001">
    <property type="protein sequence ID" value="MDT3402971.1"/>
    <property type="molecule type" value="Genomic_DNA"/>
</dbReference>
<keyword evidence="2" id="KW-1185">Reference proteome</keyword>
<evidence type="ECO:0000313" key="1">
    <source>
        <dbReference type="EMBL" id="MDT3402971.1"/>
    </source>
</evidence>
<protein>
    <submittedName>
        <fullName evidence="1">Uncharacterized protein</fullName>
    </submittedName>
</protein>
<accession>A0ABU3GTS7</accession>